<evidence type="ECO:0000313" key="2">
    <source>
        <dbReference type="EnsemblPlants" id="QL06p036222:mrna:CDS:1"/>
    </source>
</evidence>
<dbReference type="EnsemblPlants" id="QL06p036222:mrna">
    <property type="protein sequence ID" value="QL06p036222:mrna:CDS:1"/>
    <property type="gene ID" value="QL06p036222"/>
</dbReference>
<dbReference type="EMBL" id="LRBV02000006">
    <property type="status" value="NOT_ANNOTATED_CDS"/>
    <property type="molecule type" value="Genomic_DNA"/>
</dbReference>
<organism evidence="2 3">
    <name type="scientific">Quercus lobata</name>
    <name type="common">Valley oak</name>
    <dbReference type="NCBI Taxonomy" id="97700"/>
    <lineage>
        <taxon>Eukaryota</taxon>
        <taxon>Viridiplantae</taxon>
        <taxon>Streptophyta</taxon>
        <taxon>Embryophyta</taxon>
        <taxon>Tracheophyta</taxon>
        <taxon>Spermatophyta</taxon>
        <taxon>Magnoliopsida</taxon>
        <taxon>eudicotyledons</taxon>
        <taxon>Gunneridae</taxon>
        <taxon>Pentapetalae</taxon>
        <taxon>rosids</taxon>
        <taxon>fabids</taxon>
        <taxon>Fagales</taxon>
        <taxon>Fagaceae</taxon>
        <taxon>Quercus</taxon>
    </lineage>
</organism>
<sequence>MKEGKWWVGNGTNIPLDHPAWFQTPTLHNPNLITGTVADLIDQATHSWKPDLVRYLYPPSISSEILSIPISKTDSVTDSLMWKFSNSGDFKVKKAYEILLEDANMSANATLRPLVIPDAVWNTLWKVRLPLKICNLVWKVIHDSLPTFQTLKGRGIPIAALCPFCDCDEESSSHLFLHCHFARACWYGSALALHTSSLGPITVQQWIINSISRHQRLDESDLESLQRTFITLWAIWNHRNRVIHEGVTPDPMNVILTSQNLFCRYHEIYQKHYCTEHRISRQKIMEQGFQGQWSIILKISGVKHGRKKRAAFAYEARNRQGTVVFYGCSSSAANSVPVALLEGLREAAVTSFRLQYNQILVLSNCNFLVQLFNTGKVPDWEGKTLFADLQSLKQRGFCLSFRWIPAFVLVNVYNMAAMASSAPMHFQWPQHLTL</sequence>
<dbReference type="InParanoid" id="A0A7N2M0K6"/>
<protein>
    <recommendedName>
        <fullName evidence="1">Reverse transcriptase zinc-binding domain-containing protein</fullName>
    </recommendedName>
</protein>
<reference evidence="2 3" key="1">
    <citation type="journal article" date="2016" name="G3 (Bethesda)">
        <title>First Draft Assembly and Annotation of the Genome of a California Endemic Oak Quercus lobata Nee (Fagaceae).</title>
        <authorList>
            <person name="Sork V.L."/>
            <person name="Fitz-Gibbon S.T."/>
            <person name="Puiu D."/>
            <person name="Crepeau M."/>
            <person name="Gugger P.F."/>
            <person name="Sherman R."/>
            <person name="Stevens K."/>
            <person name="Langley C.H."/>
            <person name="Pellegrini M."/>
            <person name="Salzberg S.L."/>
        </authorList>
    </citation>
    <scope>NUCLEOTIDE SEQUENCE [LARGE SCALE GENOMIC DNA]</scope>
    <source>
        <strain evidence="2 3">cv. SW786</strain>
    </source>
</reference>
<feature type="domain" description="Reverse transcriptase zinc-binding" evidence="1">
    <location>
        <begin position="90"/>
        <end position="186"/>
    </location>
</feature>
<dbReference type="Proteomes" id="UP000594261">
    <property type="component" value="Chromosome 6"/>
</dbReference>
<dbReference type="AlphaFoldDB" id="A0A7N2M0K6"/>
<proteinExistence type="predicted"/>
<dbReference type="Gramene" id="QL06p036222:mrna">
    <property type="protein sequence ID" value="QL06p036222:mrna:CDS:1"/>
    <property type="gene ID" value="QL06p036222"/>
</dbReference>
<evidence type="ECO:0000313" key="3">
    <source>
        <dbReference type="Proteomes" id="UP000594261"/>
    </source>
</evidence>
<reference evidence="2" key="2">
    <citation type="submission" date="2021-01" db="UniProtKB">
        <authorList>
            <consortium name="EnsemblPlants"/>
        </authorList>
    </citation>
    <scope>IDENTIFICATION</scope>
</reference>
<keyword evidence="3" id="KW-1185">Reference proteome</keyword>
<name>A0A7N2M0K6_QUELO</name>
<dbReference type="InterPro" id="IPR026960">
    <property type="entry name" value="RVT-Znf"/>
</dbReference>
<evidence type="ECO:0000259" key="1">
    <source>
        <dbReference type="Pfam" id="PF13966"/>
    </source>
</evidence>
<accession>A0A7N2M0K6</accession>
<dbReference type="Pfam" id="PF13966">
    <property type="entry name" value="zf-RVT"/>
    <property type="match status" value="1"/>
</dbReference>